<dbReference type="PROSITE" id="PS51257">
    <property type="entry name" value="PROKAR_LIPOPROTEIN"/>
    <property type="match status" value="1"/>
</dbReference>
<dbReference type="STRING" id="645991.Sgly_0105"/>
<reference evidence="3" key="2">
    <citation type="submission" date="2011-02" db="EMBL/GenBank/DDBJ databases">
        <title>The complete genome of Syntrophobotulus glycolicus DSM 8271.</title>
        <authorList>
            <person name="Lucas S."/>
            <person name="Copeland A."/>
            <person name="Lapidus A."/>
            <person name="Bruce D."/>
            <person name="Goodwin L."/>
            <person name="Pitluck S."/>
            <person name="Kyrpides N."/>
            <person name="Mavromatis K."/>
            <person name="Pagani I."/>
            <person name="Ivanova N."/>
            <person name="Mikhailova N."/>
            <person name="Chertkov O."/>
            <person name="Held B."/>
            <person name="Detter J.C."/>
            <person name="Tapia R."/>
            <person name="Han C."/>
            <person name="Land M."/>
            <person name="Hauser L."/>
            <person name="Markowitz V."/>
            <person name="Cheng J.-F."/>
            <person name="Hugenholtz P."/>
            <person name="Woyke T."/>
            <person name="Wu D."/>
            <person name="Spring S."/>
            <person name="Schroeder M."/>
            <person name="Brambilla E."/>
            <person name="Klenk H.-P."/>
            <person name="Eisen J.A."/>
        </authorList>
    </citation>
    <scope>NUCLEOTIDE SEQUENCE [LARGE SCALE GENOMIC DNA]</scope>
    <source>
        <strain evidence="3">DSM 8271 / FlGlyR</strain>
    </source>
</reference>
<evidence type="ECO:0000256" key="1">
    <source>
        <dbReference type="SAM" id="SignalP"/>
    </source>
</evidence>
<dbReference type="EMBL" id="CP002547">
    <property type="protein sequence ID" value="ADY54476.1"/>
    <property type="molecule type" value="Genomic_DNA"/>
</dbReference>
<protein>
    <submittedName>
        <fullName evidence="2">Uncharacterized protein</fullName>
    </submittedName>
</protein>
<evidence type="ECO:0000313" key="2">
    <source>
        <dbReference type="EMBL" id="ADY54476.1"/>
    </source>
</evidence>
<keyword evidence="3" id="KW-1185">Reference proteome</keyword>
<dbReference type="RefSeq" id="WP_013623347.1">
    <property type="nucleotide sequence ID" value="NC_015172.1"/>
</dbReference>
<dbReference type="OrthoDB" id="2249722at2"/>
<feature type="chain" id="PRO_5003260965" evidence="1">
    <location>
        <begin position="25"/>
        <end position="146"/>
    </location>
</feature>
<feature type="signal peptide" evidence="1">
    <location>
        <begin position="1"/>
        <end position="24"/>
    </location>
</feature>
<proteinExistence type="predicted"/>
<reference evidence="2 3" key="1">
    <citation type="journal article" date="2011" name="Stand. Genomic Sci.">
        <title>Complete genome sequence of Syntrophobotulus glycolicus type strain (FlGlyR).</title>
        <authorList>
            <person name="Han C."/>
            <person name="Mwirichia R."/>
            <person name="Chertkov O."/>
            <person name="Held B."/>
            <person name="Lapidus A."/>
            <person name="Nolan M."/>
            <person name="Lucas S."/>
            <person name="Hammon N."/>
            <person name="Deshpande S."/>
            <person name="Cheng J.F."/>
            <person name="Tapia R."/>
            <person name="Goodwin L."/>
            <person name="Pitluck S."/>
            <person name="Huntemann M."/>
            <person name="Liolios K."/>
            <person name="Ivanova N."/>
            <person name="Pagani I."/>
            <person name="Mavromatis K."/>
            <person name="Ovchinikova G."/>
            <person name="Pati A."/>
            <person name="Chen A."/>
            <person name="Palaniappan K."/>
            <person name="Land M."/>
            <person name="Hauser L."/>
            <person name="Brambilla E.M."/>
            <person name="Rohde M."/>
            <person name="Spring S."/>
            <person name="Sikorski J."/>
            <person name="Goker M."/>
            <person name="Woyke T."/>
            <person name="Bristow J."/>
            <person name="Eisen J.A."/>
            <person name="Markowitz V."/>
            <person name="Hugenholtz P."/>
            <person name="Kyrpides N.C."/>
            <person name="Klenk H.P."/>
            <person name="Detter J.C."/>
        </authorList>
    </citation>
    <scope>NUCLEOTIDE SEQUENCE [LARGE SCALE GENOMIC DNA]</scope>
    <source>
        <strain evidence="3">DSM 8271 / FlGlyR</strain>
    </source>
</reference>
<organism evidence="2 3">
    <name type="scientific">Syntrophobotulus glycolicus (strain DSM 8271 / FlGlyR)</name>
    <dbReference type="NCBI Taxonomy" id="645991"/>
    <lineage>
        <taxon>Bacteria</taxon>
        <taxon>Bacillati</taxon>
        <taxon>Bacillota</taxon>
        <taxon>Clostridia</taxon>
        <taxon>Eubacteriales</taxon>
        <taxon>Desulfitobacteriaceae</taxon>
        <taxon>Syntrophobotulus</taxon>
    </lineage>
</organism>
<evidence type="ECO:0000313" key="3">
    <source>
        <dbReference type="Proteomes" id="UP000007488"/>
    </source>
</evidence>
<sequence length="146" mass="15833">MKKRIVTMVLALLLALAACVPAFANSQIPVNDVNVNGQQQINYVYLSSIGSGLSIKNGYATCSGYLNLLENYNSSITIRLQRSTISSGWADVKSWSSSFSGVGSHSLEKGYYVSSGYTYRVMTIAQVKSGSTVLETATCYSPKKEY</sequence>
<name>F0SVK0_SYNGF</name>
<dbReference type="eggNOG" id="ENOG5032T3I">
    <property type="taxonomic scope" value="Bacteria"/>
</dbReference>
<dbReference type="HOGENOM" id="CLU_1776538_0_0_9"/>
<dbReference type="AlphaFoldDB" id="F0SVK0"/>
<accession>F0SVK0</accession>
<dbReference type="KEGG" id="sgy:Sgly_0105"/>
<keyword evidence="1" id="KW-0732">Signal</keyword>
<gene>
    <name evidence="2" type="ordered locus">Sgly_0105</name>
</gene>
<dbReference type="Proteomes" id="UP000007488">
    <property type="component" value="Chromosome"/>
</dbReference>